<sequence>MNVEKSNALELLKESGSEFIYPLKMGGKINEEAFNNLLLVAEEITRVFKNDEFVPKRLLSEIYLLSVGIDCENYHHKSDLLDDMSRKIMQCFNLIIAGESVDDIKPKGPRII</sequence>
<evidence type="ECO:0000313" key="3">
    <source>
        <dbReference type="Proteomes" id="UP000194020"/>
    </source>
</evidence>
<gene>
    <name evidence="1" type="ORF">AU511_00010</name>
    <name evidence="2" type="ORF">AU512_08430</name>
</gene>
<evidence type="ECO:0000313" key="2">
    <source>
        <dbReference type="EMBL" id="OSN10494.1"/>
    </source>
</evidence>
<dbReference type="AlphaFoldDB" id="A0A1X3S280"/>
<dbReference type="EMBL" id="LUTQ01000020">
    <property type="protein sequence ID" value="OSN10494.1"/>
    <property type="molecule type" value="Genomic_DNA"/>
</dbReference>
<keyword evidence="4" id="KW-1185">Reference proteome</keyword>
<dbReference type="Proteomes" id="UP000194040">
    <property type="component" value="Unassembled WGS sequence"/>
</dbReference>
<proteinExistence type="predicted"/>
<dbReference type="EMBL" id="LUTP01000001">
    <property type="protein sequence ID" value="OSN08633.1"/>
    <property type="molecule type" value="Genomic_DNA"/>
</dbReference>
<comment type="caution">
    <text evidence="1">The sequence shown here is derived from an EMBL/GenBank/DDBJ whole genome shotgun (WGS) entry which is preliminary data.</text>
</comment>
<dbReference type="Proteomes" id="UP000194020">
    <property type="component" value="Unassembled WGS sequence"/>
</dbReference>
<name>A0A1X3S280_9GAMM</name>
<evidence type="ECO:0000313" key="4">
    <source>
        <dbReference type="Proteomes" id="UP000194040"/>
    </source>
</evidence>
<reference evidence="3 4" key="1">
    <citation type="submission" date="2016-02" db="EMBL/GenBank/DDBJ databases">
        <title>Species-wide whole genome sequencing reveals diversity, host range in Lonsdalea quercina.</title>
        <authorList>
            <person name="Li Y."/>
        </authorList>
    </citation>
    <scope>NUCLEOTIDE SEQUENCE [LARGE SCALE GENOMIC DNA]</scope>
    <source>
        <strain evidence="1 3">LMG 26264</strain>
        <strain evidence="2 4">LMG 26265</strain>
    </source>
</reference>
<protein>
    <submittedName>
        <fullName evidence="1">Uncharacterized protein</fullName>
    </submittedName>
</protein>
<dbReference type="OrthoDB" id="6563914at2"/>
<evidence type="ECO:0000313" key="1">
    <source>
        <dbReference type="EMBL" id="OSN08633.1"/>
    </source>
</evidence>
<organism evidence="1 3">
    <name type="scientific">Lonsdalea iberica</name>
    <dbReference type="NCBI Taxonomy" id="1082703"/>
    <lineage>
        <taxon>Bacteria</taxon>
        <taxon>Pseudomonadati</taxon>
        <taxon>Pseudomonadota</taxon>
        <taxon>Gammaproteobacteria</taxon>
        <taxon>Enterobacterales</taxon>
        <taxon>Pectobacteriaceae</taxon>
        <taxon>Lonsdalea</taxon>
    </lineage>
</organism>
<accession>A0A1X3S280</accession>